<dbReference type="GO" id="GO:0005524">
    <property type="term" value="F:ATP binding"/>
    <property type="evidence" value="ECO:0007669"/>
    <property type="project" value="UniProtKB-KW"/>
</dbReference>
<gene>
    <name evidence="5" type="ORF">EDC90_101639</name>
</gene>
<dbReference type="SMART" id="SM00382">
    <property type="entry name" value="AAA"/>
    <property type="match status" value="1"/>
</dbReference>
<organism evidence="5 6">
    <name type="scientific">Martelella mediterranea</name>
    <dbReference type="NCBI Taxonomy" id="293089"/>
    <lineage>
        <taxon>Bacteria</taxon>
        <taxon>Pseudomonadati</taxon>
        <taxon>Pseudomonadota</taxon>
        <taxon>Alphaproteobacteria</taxon>
        <taxon>Hyphomicrobiales</taxon>
        <taxon>Aurantimonadaceae</taxon>
        <taxon>Martelella</taxon>
    </lineage>
</organism>
<proteinExistence type="inferred from homology"/>
<dbReference type="CDD" id="cd03230">
    <property type="entry name" value="ABC_DR_subfamily_A"/>
    <property type="match status" value="1"/>
</dbReference>
<dbReference type="Gene3D" id="3.40.50.300">
    <property type="entry name" value="P-loop containing nucleotide triphosphate hydrolases"/>
    <property type="match status" value="1"/>
</dbReference>
<dbReference type="PANTHER" id="PTHR43038:SF3">
    <property type="entry name" value="ABC TRANSPORTER G FAMILY MEMBER 20 ISOFORM X1"/>
    <property type="match status" value="1"/>
</dbReference>
<keyword evidence="6" id="KW-1185">Reference proteome</keyword>
<dbReference type="PROSITE" id="PS00211">
    <property type="entry name" value="ABC_TRANSPORTER_1"/>
    <property type="match status" value="1"/>
</dbReference>
<name>A0A4R3NPQ9_9HYPH</name>
<evidence type="ECO:0000313" key="5">
    <source>
        <dbReference type="EMBL" id="TCT37853.1"/>
    </source>
</evidence>
<evidence type="ECO:0000256" key="3">
    <source>
        <dbReference type="ARBA" id="ARBA00022840"/>
    </source>
</evidence>
<dbReference type="Proteomes" id="UP000295097">
    <property type="component" value="Unassembled WGS sequence"/>
</dbReference>
<comment type="similarity">
    <text evidence="1">Belongs to the ABC transporter superfamily.</text>
</comment>
<dbReference type="InterPro" id="IPR017871">
    <property type="entry name" value="ABC_transporter-like_CS"/>
</dbReference>
<keyword evidence="2" id="KW-0547">Nucleotide-binding</keyword>
<accession>A0A4R3NPQ9</accession>
<dbReference type="GO" id="GO:0016887">
    <property type="term" value="F:ATP hydrolysis activity"/>
    <property type="evidence" value="ECO:0007669"/>
    <property type="project" value="InterPro"/>
</dbReference>
<dbReference type="RefSeq" id="WP_132311664.1">
    <property type="nucleotide sequence ID" value="NZ_SMAR01000016.1"/>
</dbReference>
<dbReference type="EMBL" id="SMAR01000016">
    <property type="protein sequence ID" value="TCT37853.1"/>
    <property type="molecule type" value="Genomic_DNA"/>
</dbReference>
<comment type="caution">
    <text evidence="5">The sequence shown here is derived from an EMBL/GenBank/DDBJ whole genome shotgun (WGS) entry which is preliminary data.</text>
</comment>
<evidence type="ECO:0000256" key="1">
    <source>
        <dbReference type="ARBA" id="ARBA00005417"/>
    </source>
</evidence>
<dbReference type="PANTHER" id="PTHR43038">
    <property type="entry name" value="ATP-BINDING CASSETTE, SUB-FAMILY H, MEMBER 1"/>
    <property type="match status" value="1"/>
</dbReference>
<evidence type="ECO:0000313" key="6">
    <source>
        <dbReference type="Proteomes" id="UP000295097"/>
    </source>
</evidence>
<dbReference type="SUPFAM" id="SSF52540">
    <property type="entry name" value="P-loop containing nucleoside triphosphate hydrolases"/>
    <property type="match status" value="1"/>
</dbReference>
<sequence length="311" mass="33513">MNVTENVIAVQDLTKSFGGKTVVDHLSMTVKKGTIHGFLGPNGSGKTTTIRMLCGLLTPDSGAGTCLGYDITTDGERLRRHVGYMTQRFSLYQDLTIRENLDFVARIHGLKNSGRKVSEAIEKLGLGGREKQLAGNLSGGWKQRLALGACTLPGPDLLLLDEPTAGVDPKARREFWAQIHGLAADGLSVLVSTHYMDEAERCHEIAYMAYGKLMVSGTVDEVVAASGLKSYLITGRNVHALQGALEKAGGVDLVAPFGASLHVCGHDEKALEKAIAAYQERDDIRCEPSAATLEDAFIYLMNTSKDNFDDS</sequence>
<keyword evidence="3 5" id="KW-0067">ATP-binding</keyword>
<reference evidence="5 6" key="1">
    <citation type="submission" date="2019-03" db="EMBL/GenBank/DDBJ databases">
        <title>Freshwater and sediment microbial communities from various areas in North America, analyzing microbe dynamics in response to fracking.</title>
        <authorList>
            <person name="Lamendella R."/>
        </authorList>
    </citation>
    <scope>NUCLEOTIDE SEQUENCE [LARGE SCALE GENOMIC DNA]</scope>
    <source>
        <strain evidence="5 6">175.2</strain>
    </source>
</reference>
<feature type="domain" description="ABC transporter" evidence="4">
    <location>
        <begin position="8"/>
        <end position="235"/>
    </location>
</feature>
<dbReference type="PROSITE" id="PS50893">
    <property type="entry name" value="ABC_TRANSPORTER_2"/>
    <property type="match status" value="1"/>
</dbReference>
<protein>
    <submittedName>
        <fullName evidence="5">ABC-2 type transport system ATP-binding protein</fullName>
    </submittedName>
</protein>
<dbReference type="OrthoDB" id="9778547at2"/>
<evidence type="ECO:0000259" key="4">
    <source>
        <dbReference type="PROSITE" id="PS50893"/>
    </source>
</evidence>
<dbReference type="Pfam" id="PF00005">
    <property type="entry name" value="ABC_tran"/>
    <property type="match status" value="1"/>
</dbReference>
<dbReference type="InterPro" id="IPR003439">
    <property type="entry name" value="ABC_transporter-like_ATP-bd"/>
</dbReference>
<dbReference type="InterPro" id="IPR003593">
    <property type="entry name" value="AAA+_ATPase"/>
</dbReference>
<dbReference type="InterPro" id="IPR027417">
    <property type="entry name" value="P-loop_NTPase"/>
</dbReference>
<evidence type="ECO:0000256" key="2">
    <source>
        <dbReference type="ARBA" id="ARBA00022741"/>
    </source>
</evidence>
<dbReference type="AlphaFoldDB" id="A0A4R3NPQ9"/>